<protein>
    <submittedName>
        <fullName evidence="1">Uncharacterized protein</fullName>
    </submittedName>
</protein>
<dbReference type="EMBL" id="MU268640">
    <property type="protein sequence ID" value="KAH7904029.1"/>
    <property type="molecule type" value="Genomic_DNA"/>
</dbReference>
<reference evidence="1" key="1">
    <citation type="journal article" date="2021" name="New Phytol.">
        <title>Evolutionary innovations through gain and loss of genes in the ectomycorrhizal Boletales.</title>
        <authorList>
            <person name="Wu G."/>
            <person name="Miyauchi S."/>
            <person name="Morin E."/>
            <person name="Kuo A."/>
            <person name="Drula E."/>
            <person name="Varga T."/>
            <person name="Kohler A."/>
            <person name="Feng B."/>
            <person name="Cao Y."/>
            <person name="Lipzen A."/>
            <person name="Daum C."/>
            <person name="Hundley H."/>
            <person name="Pangilinan J."/>
            <person name="Johnson J."/>
            <person name="Barry K."/>
            <person name="LaButti K."/>
            <person name="Ng V."/>
            <person name="Ahrendt S."/>
            <person name="Min B."/>
            <person name="Choi I.G."/>
            <person name="Park H."/>
            <person name="Plett J.M."/>
            <person name="Magnuson J."/>
            <person name="Spatafora J.W."/>
            <person name="Nagy L.G."/>
            <person name="Henrissat B."/>
            <person name="Grigoriev I.V."/>
            <person name="Yang Z.L."/>
            <person name="Xu J."/>
            <person name="Martin F.M."/>
        </authorList>
    </citation>
    <scope>NUCLEOTIDE SEQUENCE</scope>
    <source>
        <strain evidence="1">ATCC 28755</strain>
    </source>
</reference>
<organism evidence="1 2">
    <name type="scientific">Hygrophoropsis aurantiaca</name>
    <dbReference type="NCBI Taxonomy" id="72124"/>
    <lineage>
        <taxon>Eukaryota</taxon>
        <taxon>Fungi</taxon>
        <taxon>Dikarya</taxon>
        <taxon>Basidiomycota</taxon>
        <taxon>Agaricomycotina</taxon>
        <taxon>Agaricomycetes</taxon>
        <taxon>Agaricomycetidae</taxon>
        <taxon>Boletales</taxon>
        <taxon>Coniophorineae</taxon>
        <taxon>Hygrophoropsidaceae</taxon>
        <taxon>Hygrophoropsis</taxon>
    </lineage>
</organism>
<keyword evidence="2" id="KW-1185">Reference proteome</keyword>
<dbReference type="Proteomes" id="UP000790377">
    <property type="component" value="Unassembled WGS sequence"/>
</dbReference>
<name>A0ACB7ZSA1_9AGAM</name>
<evidence type="ECO:0000313" key="2">
    <source>
        <dbReference type="Proteomes" id="UP000790377"/>
    </source>
</evidence>
<feature type="non-terminal residue" evidence="1">
    <location>
        <position position="1"/>
    </location>
</feature>
<accession>A0ACB7ZSA1</accession>
<feature type="non-terminal residue" evidence="1">
    <location>
        <position position="141"/>
    </location>
</feature>
<proteinExistence type="predicted"/>
<evidence type="ECO:0000313" key="1">
    <source>
        <dbReference type="EMBL" id="KAH7904029.1"/>
    </source>
</evidence>
<gene>
    <name evidence="1" type="ORF">BJ138DRAFT_971642</name>
</gene>
<sequence length="141" mass="15671">RKGTRAAAHIPENSDDLCKHTFFRLVHLINWYDIPLSLIIGMDQLGNYLMAGNDVMYNTKGARQVDVAAKDEKRAYTLCVASTPNGNLLPFQQVWPGSTKKSLPRDNAEGMSEAKEIGIQFASANSPKKTSHFSTLKTMKE</sequence>
<comment type="caution">
    <text evidence="1">The sequence shown here is derived from an EMBL/GenBank/DDBJ whole genome shotgun (WGS) entry which is preliminary data.</text>
</comment>